<dbReference type="InterPro" id="IPR009056">
    <property type="entry name" value="Cyt_c-like_dom"/>
</dbReference>
<evidence type="ECO:0000256" key="4">
    <source>
        <dbReference type="PROSITE-ProRule" id="PRU00433"/>
    </source>
</evidence>
<dbReference type="SUPFAM" id="SSF46626">
    <property type="entry name" value="Cytochrome c"/>
    <property type="match status" value="2"/>
</dbReference>
<accession>A0ABZ2YIU1</accession>
<dbReference type="Proteomes" id="UP001485459">
    <property type="component" value="Chromosome"/>
</dbReference>
<keyword evidence="1 4" id="KW-0349">Heme</keyword>
<evidence type="ECO:0000313" key="8">
    <source>
        <dbReference type="Proteomes" id="UP001485459"/>
    </source>
</evidence>
<evidence type="ECO:0000256" key="5">
    <source>
        <dbReference type="SAM" id="Phobius"/>
    </source>
</evidence>
<dbReference type="Gene3D" id="1.10.760.10">
    <property type="entry name" value="Cytochrome c-like domain"/>
    <property type="match status" value="2"/>
</dbReference>
<dbReference type="PROSITE" id="PS51007">
    <property type="entry name" value="CYTC"/>
    <property type="match status" value="2"/>
</dbReference>
<gene>
    <name evidence="7" type="ORF">WJU16_16060</name>
</gene>
<evidence type="ECO:0000256" key="2">
    <source>
        <dbReference type="ARBA" id="ARBA00022723"/>
    </source>
</evidence>
<sequence length="291" mass="32103">MLRKVLKWTGGIIGLLVAGLLIFYFTMHIKVKNKRDKIYDVEVRMFEIPSDSATVAAGAHIYATRGCADCHGADMTGKIFMDEGPIGTLSGTNLTRGKGSKVAEYTDRDWILALRHGIRKDGKSLLVMPSYEYYRMTDKDLGSLIAYLKAAPPADHETAPPRLGPLGTVLSALDKIPLIPAEKIDHAWRPGRPIPKGPTAEYGQYLSMSCTGCHQPNLKGGESPIPGGVYVRDITTAGNIGKWSEQEFIAVLRTGNTPDGRAIKNEDMPWQMTNKYSDEELTALYRYLKTL</sequence>
<keyword evidence="8" id="KW-1185">Reference proteome</keyword>
<feature type="transmembrane region" description="Helical" evidence="5">
    <location>
        <begin position="6"/>
        <end position="27"/>
    </location>
</feature>
<feature type="domain" description="Cytochrome c" evidence="6">
    <location>
        <begin position="198"/>
        <end position="291"/>
    </location>
</feature>
<keyword evidence="5" id="KW-0812">Transmembrane</keyword>
<evidence type="ECO:0000256" key="3">
    <source>
        <dbReference type="ARBA" id="ARBA00023004"/>
    </source>
</evidence>
<name>A0ABZ2YIU1_9BACT</name>
<keyword evidence="2 4" id="KW-0479">Metal-binding</keyword>
<proteinExistence type="predicted"/>
<dbReference type="PANTHER" id="PTHR35008">
    <property type="entry name" value="BLL4482 PROTEIN-RELATED"/>
    <property type="match status" value="1"/>
</dbReference>
<organism evidence="7 8">
    <name type="scientific">Chitinophaga pollutisoli</name>
    <dbReference type="NCBI Taxonomy" id="3133966"/>
    <lineage>
        <taxon>Bacteria</taxon>
        <taxon>Pseudomonadati</taxon>
        <taxon>Bacteroidota</taxon>
        <taxon>Chitinophagia</taxon>
        <taxon>Chitinophagales</taxon>
        <taxon>Chitinophagaceae</taxon>
        <taxon>Chitinophaga</taxon>
    </lineage>
</organism>
<dbReference type="InterPro" id="IPR036909">
    <property type="entry name" value="Cyt_c-like_dom_sf"/>
</dbReference>
<dbReference type="RefSeq" id="WP_341834498.1">
    <property type="nucleotide sequence ID" value="NZ_CP149822.1"/>
</dbReference>
<keyword evidence="5" id="KW-0472">Membrane</keyword>
<feature type="domain" description="Cytochrome c" evidence="6">
    <location>
        <begin position="53"/>
        <end position="152"/>
    </location>
</feature>
<dbReference type="Pfam" id="PF00034">
    <property type="entry name" value="Cytochrom_C"/>
    <property type="match status" value="2"/>
</dbReference>
<keyword evidence="3 4" id="KW-0408">Iron</keyword>
<evidence type="ECO:0000313" key="7">
    <source>
        <dbReference type="EMBL" id="WZN39518.1"/>
    </source>
</evidence>
<evidence type="ECO:0000259" key="6">
    <source>
        <dbReference type="PROSITE" id="PS51007"/>
    </source>
</evidence>
<keyword evidence="5" id="KW-1133">Transmembrane helix</keyword>
<reference evidence="8" key="1">
    <citation type="submission" date="2024-03" db="EMBL/GenBank/DDBJ databases">
        <title>Chitinophaga horti sp. nov., isolated from garden soil.</title>
        <authorList>
            <person name="Lee D.S."/>
            <person name="Han D.M."/>
            <person name="Baek J.H."/>
            <person name="Choi D.G."/>
            <person name="Jeon J.H."/>
            <person name="Jeon C.O."/>
        </authorList>
    </citation>
    <scope>NUCLEOTIDE SEQUENCE [LARGE SCALE GENOMIC DNA]</scope>
    <source>
        <strain evidence="8">GPA1</strain>
    </source>
</reference>
<dbReference type="InterPro" id="IPR051459">
    <property type="entry name" value="Cytochrome_c-type_DH"/>
</dbReference>
<dbReference type="PANTHER" id="PTHR35008:SF4">
    <property type="entry name" value="BLL4482 PROTEIN"/>
    <property type="match status" value="1"/>
</dbReference>
<evidence type="ECO:0000256" key="1">
    <source>
        <dbReference type="ARBA" id="ARBA00022617"/>
    </source>
</evidence>
<protein>
    <submittedName>
        <fullName evidence="7">C-type cytochrome</fullName>
    </submittedName>
</protein>
<dbReference type="EMBL" id="CP149822">
    <property type="protein sequence ID" value="WZN39518.1"/>
    <property type="molecule type" value="Genomic_DNA"/>
</dbReference>